<dbReference type="RefSeq" id="WP_380860027.1">
    <property type="nucleotide sequence ID" value="NZ_JBHRXV010000006.1"/>
</dbReference>
<dbReference type="SUPFAM" id="SSF88713">
    <property type="entry name" value="Glycoside hydrolase/deacetylase"/>
    <property type="match status" value="1"/>
</dbReference>
<accession>A0ABV7X999</accession>
<reference evidence="2" key="1">
    <citation type="journal article" date="2019" name="Int. J. Syst. Evol. Microbiol.">
        <title>The Global Catalogue of Microorganisms (GCM) 10K type strain sequencing project: providing services to taxonomists for standard genome sequencing and annotation.</title>
        <authorList>
            <consortium name="The Broad Institute Genomics Platform"/>
            <consortium name="The Broad Institute Genome Sequencing Center for Infectious Disease"/>
            <person name="Wu L."/>
            <person name="Ma J."/>
        </authorList>
    </citation>
    <scope>NUCLEOTIDE SEQUENCE [LARGE SCALE GENOMIC DNA]</scope>
    <source>
        <strain evidence="2">KCTC 42644</strain>
    </source>
</reference>
<dbReference type="PANTHER" id="PTHR30105:SF2">
    <property type="entry name" value="DIVERGENT POLYSACCHARIDE DEACETYLASE SUPERFAMILY"/>
    <property type="match status" value="1"/>
</dbReference>
<name>A0ABV7X999_9SPHN</name>
<dbReference type="PANTHER" id="PTHR30105">
    <property type="entry name" value="UNCHARACTERIZED YIBQ-RELATED"/>
    <property type="match status" value="1"/>
</dbReference>
<dbReference type="Pfam" id="PF04748">
    <property type="entry name" value="Polysacc_deac_2"/>
    <property type="match status" value="1"/>
</dbReference>
<dbReference type="InterPro" id="IPR011330">
    <property type="entry name" value="Glyco_hydro/deAcase_b/a-brl"/>
</dbReference>
<proteinExistence type="predicted"/>
<evidence type="ECO:0000313" key="2">
    <source>
        <dbReference type="Proteomes" id="UP001595615"/>
    </source>
</evidence>
<dbReference type="CDD" id="cd10936">
    <property type="entry name" value="CE4_DAC2"/>
    <property type="match status" value="1"/>
</dbReference>
<gene>
    <name evidence="1" type="ORF">ACFOMD_08890</name>
</gene>
<comment type="caution">
    <text evidence="1">The sequence shown here is derived from an EMBL/GenBank/DDBJ whole genome shotgun (WGS) entry which is preliminary data.</text>
</comment>
<evidence type="ECO:0000313" key="1">
    <source>
        <dbReference type="EMBL" id="MFC3712684.1"/>
    </source>
</evidence>
<keyword evidence="2" id="KW-1185">Reference proteome</keyword>
<dbReference type="Proteomes" id="UP001595615">
    <property type="component" value="Unassembled WGS sequence"/>
</dbReference>
<protein>
    <submittedName>
        <fullName evidence="1">Divergent polysaccharide deacetylase family protein</fullName>
    </submittedName>
</protein>
<organism evidence="1 2">
    <name type="scientific">Sphingoaurantiacus capsulatus</name>
    <dbReference type="NCBI Taxonomy" id="1771310"/>
    <lineage>
        <taxon>Bacteria</taxon>
        <taxon>Pseudomonadati</taxon>
        <taxon>Pseudomonadota</taxon>
        <taxon>Alphaproteobacteria</taxon>
        <taxon>Sphingomonadales</taxon>
        <taxon>Sphingosinicellaceae</taxon>
        <taxon>Sphingoaurantiacus</taxon>
    </lineage>
</organism>
<dbReference type="EMBL" id="JBHRXV010000006">
    <property type="protein sequence ID" value="MFC3712684.1"/>
    <property type="molecule type" value="Genomic_DNA"/>
</dbReference>
<dbReference type="InterPro" id="IPR006837">
    <property type="entry name" value="Divergent_DAC"/>
</dbReference>
<dbReference type="Gene3D" id="3.20.20.370">
    <property type="entry name" value="Glycoside hydrolase/deacetylase"/>
    <property type="match status" value="1"/>
</dbReference>
<sequence length="307" mass="31598">MDETSGPLLRLTGRQWTGLVLLFALLAIGFTWLLRPLVAPAALAEPEPMVAVAEPMEAPAAVAADPEPAVAVAEAPLPPATPVPFAPDFTGPRIAILLTDVGDDPAQARAAIAALPAAVGLAFTPYPDVRTLARAAKADGHEVIAGLPMQPKSWPRVSPGANTLTVDADGPENVRRLDWALARVEGASGVTGIMGSAFTESETALRPVLAEVGKRNLAYIDARASGRSAGVATARDAGVRAAANNRFLDESGSIAANLAQLEAQAKREGSAIGYARPLPATIAALEKWAPTLEAKGMLLVPPGSLAK</sequence>